<protein>
    <submittedName>
        <fullName evidence="1">Uncharacterized protein</fullName>
    </submittedName>
</protein>
<reference evidence="1 2" key="1">
    <citation type="submission" date="2021-06" db="EMBL/GenBank/DDBJ databases">
        <authorList>
            <person name="Palmer J.M."/>
        </authorList>
    </citation>
    <scope>NUCLEOTIDE SEQUENCE [LARGE SCALE GENOMIC DNA]</scope>
    <source>
        <strain evidence="1 2">GA_2019</strain>
        <tissue evidence="1">Muscle</tissue>
    </source>
</reference>
<keyword evidence="2" id="KW-1185">Reference proteome</keyword>
<sequence length="97" mass="10728">GLLVTMMVFSLHPVKEVPHQQRKVTEVFLACVLMFLLLPGRSLFQHLFLRECFHAEGCVTCAAWSPSRESVGTVRTVHQKALSTSAPTAQTGETFPS</sequence>
<feature type="non-terminal residue" evidence="1">
    <location>
        <position position="1"/>
    </location>
</feature>
<comment type="caution">
    <text evidence="1">The sequence shown here is derived from an EMBL/GenBank/DDBJ whole genome shotgun (WGS) entry which is preliminary data.</text>
</comment>
<dbReference type="Proteomes" id="UP001476798">
    <property type="component" value="Unassembled WGS sequence"/>
</dbReference>
<proteinExistence type="predicted"/>
<dbReference type="EMBL" id="JAHRIO010030864">
    <property type="protein sequence ID" value="MEQ2168334.1"/>
    <property type="molecule type" value="Genomic_DNA"/>
</dbReference>
<name>A0ABV0NAD4_9TELE</name>
<accession>A0ABV0NAD4</accession>
<evidence type="ECO:0000313" key="1">
    <source>
        <dbReference type="EMBL" id="MEQ2168334.1"/>
    </source>
</evidence>
<organism evidence="1 2">
    <name type="scientific">Goodea atripinnis</name>
    <dbReference type="NCBI Taxonomy" id="208336"/>
    <lineage>
        <taxon>Eukaryota</taxon>
        <taxon>Metazoa</taxon>
        <taxon>Chordata</taxon>
        <taxon>Craniata</taxon>
        <taxon>Vertebrata</taxon>
        <taxon>Euteleostomi</taxon>
        <taxon>Actinopterygii</taxon>
        <taxon>Neopterygii</taxon>
        <taxon>Teleostei</taxon>
        <taxon>Neoteleostei</taxon>
        <taxon>Acanthomorphata</taxon>
        <taxon>Ovalentaria</taxon>
        <taxon>Atherinomorphae</taxon>
        <taxon>Cyprinodontiformes</taxon>
        <taxon>Goodeidae</taxon>
        <taxon>Goodea</taxon>
    </lineage>
</organism>
<gene>
    <name evidence="1" type="ORF">GOODEAATRI_013220</name>
</gene>
<evidence type="ECO:0000313" key="2">
    <source>
        <dbReference type="Proteomes" id="UP001476798"/>
    </source>
</evidence>